<dbReference type="Proteomes" id="UP000000600">
    <property type="component" value="Unassembled WGS sequence"/>
</dbReference>
<gene>
    <name evidence="2" type="ORF">GSPATT00030726001</name>
</gene>
<feature type="region of interest" description="Disordered" evidence="1">
    <location>
        <begin position="530"/>
        <end position="550"/>
    </location>
</feature>
<dbReference type="EMBL" id="CT868006">
    <property type="protein sequence ID" value="CAK60088.1"/>
    <property type="molecule type" value="Genomic_DNA"/>
</dbReference>
<dbReference type="eggNOG" id="ENOG502QT7V">
    <property type="taxonomic scope" value="Eukaryota"/>
</dbReference>
<feature type="region of interest" description="Disordered" evidence="1">
    <location>
        <begin position="113"/>
        <end position="136"/>
    </location>
</feature>
<organism evidence="2 3">
    <name type="scientific">Paramecium tetraurelia</name>
    <dbReference type="NCBI Taxonomy" id="5888"/>
    <lineage>
        <taxon>Eukaryota</taxon>
        <taxon>Sar</taxon>
        <taxon>Alveolata</taxon>
        <taxon>Ciliophora</taxon>
        <taxon>Intramacronucleata</taxon>
        <taxon>Oligohymenophorea</taxon>
        <taxon>Peniculida</taxon>
        <taxon>Parameciidae</taxon>
        <taxon>Paramecium</taxon>
    </lineage>
</organism>
<dbReference type="InterPro" id="IPR010736">
    <property type="entry name" value="SHIPPO-rpt"/>
</dbReference>
<dbReference type="AlphaFoldDB" id="A0BNH1"/>
<dbReference type="RefSeq" id="XP_001427486.1">
    <property type="nucleotide sequence ID" value="XM_001427449.1"/>
</dbReference>
<dbReference type="OrthoDB" id="406368at2759"/>
<dbReference type="HOGENOM" id="CLU_468122_0_0_1"/>
<evidence type="ECO:0000313" key="2">
    <source>
        <dbReference type="EMBL" id="CAK60088.1"/>
    </source>
</evidence>
<dbReference type="PANTHER" id="PTHR21580">
    <property type="entry name" value="SHIPPO-1-RELATED"/>
    <property type="match status" value="1"/>
</dbReference>
<evidence type="ECO:0008006" key="4">
    <source>
        <dbReference type="Google" id="ProtNLM"/>
    </source>
</evidence>
<accession>A0BNH1</accession>
<dbReference type="GeneID" id="5013270"/>
<dbReference type="STRING" id="5888.A0BNH1"/>
<dbReference type="InParanoid" id="A0BNH1"/>
<keyword evidence="3" id="KW-1185">Reference proteome</keyword>
<sequence length="592" mass="67379">MAFVYQAQRDLNQLLTSVPTNVLSLFYSQQVGPGSYGKQKKKLIKQSVAPFNTQSTRLNPLKNSSFPGPGSYNVNLANAGQKVLLQSNQSELKILEIHKQQSVFASKCKRFQEVNTSDTPGPGSYKPEANQRQHYQKGSSEYFIESLLKLNRNKSIPSIPSNEQAYGYDDSGTLQLNKSPQDIITGLKNDSVGPGHYDLRNSFDLNKEKGHNWHSSKQPKLAPVVSKDQKMIVGPGAYAIENESQPLYKLLPSGSFQSNTSRFNNLDKGQRSKEILRLQFEKKKSKLLQDSQFEDLKDEQFDISQNDGPGPGYYFKDHSTVSTISTSKLETQCFGSKLKRFQSDSNQITVGPGDYKIETQLSNSSLALKQPPFLSSNTRFEQQHFNRKVGPQSYHINKSLEYDLIKKLERSPVGKFGQNQPRFVNDQSKEELPGPGFYDYLQQSTQQGAQTMFKSQTKRIDPTLLNKSEIPAPSQYNPRNHTIEYNIKKAAEDLEFDINRPPFQSSAPRFKSNVDVKIDELDEDLYLKKQNQKKEEHKIPYKQKQQPPPFNVQEKRFQYGKLTVQSPGPGEYNESTQISWDKPSFNVQYSQF</sequence>
<dbReference type="PANTHER" id="PTHR21580:SF60">
    <property type="entry name" value="SPERM-TAIL PG-RICH REPEAT-CONTAINING PROTEIN 2"/>
    <property type="match status" value="1"/>
</dbReference>
<dbReference type="InterPro" id="IPR051291">
    <property type="entry name" value="CIMAP"/>
</dbReference>
<name>A0BNH1_PARTE</name>
<reference evidence="2 3" key="1">
    <citation type="journal article" date="2006" name="Nature">
        <title>Global trends of whole-genome duplications revealed by the ciliate Paramecium tetraurelia.</title>
        <authorList>
            <consortium name="Genoscope"/>
            <person name="Aury J.-M."/>
            <person name="Jaillon O."/>
            <person name="Duret L."/>
            <person name="Noel B."/>
            <person name="Jubin C."/>
            <person name="Porcel B.M."/>
            <person name="Segurens B."/>
            <person name="Daubin V."/>
            <person name="Anthouard V."/>
            <person name="Aiach N."/>
            <person name="Arnaiz O."/>
            <person name="Billaut A."/>
            <person name="Beisson J."/>
            <person name="Blanc I."/>
            <person name="Bouhouche K."/>
            <person name="Camara F."/>
            <person name="Duharcourt S."/>
            <person name="Guigo R."/>
            <person name="Gogendeau D."/>
            <person name="Katinka M."/>
            <person name="Keller A.-M."/>
            <person name="Kissmehl R."/>
            <person name="Klotz C."/>
            <person name="Koll F."/>
            <person name="Le Moue A."/>
            <person name="Lepere C."/>
            <person name="Malinsky S."/>
            <person name="Nowacki M."/>
            <person name="Nowak J.K."/>
            <person name="Plattner H."/>
            <person name="Poulain J."/>
            <person name="Ruiz F."/>
            <person name="Serrano V."/>
            <person name="Zagulski M."/>
            <person name="Dessen P."/>
            <person name="Betermier M."/>
            <person name="Weissenbach J."/>
            <person name="Scarpelli C."/>
            <person name="Schachter V."/>
            <person name="Sperling L."/>
            <person name="Meyer E."/>
            <person name="Cohen J."/>
            <person name="Wincker P."/>
        </authorList>
    </citation>
    <scope>NUCLEOTIDE SEQUENCE [LARGE SCALE GENOMIC DNA]</scope>
    <source>
        <strain evidence="2 3">Stock d4-2</strain>
    </source>
</reference>
<dbReference type="OMA" id="NPRNHTI"/>
<protein>
    <recommendedName>
        <fullName evidence="4">Sperm-tail PG-rich repeat protein</fullName>
    </recommendedName>
</protein>
<dbReference type="Pfam" id="PF07004">
    <property type="entry name" value="SHIPPO-rpt"/>
    <property type="match status" value="5"/>
</dbReference>
<evidence type="ECO:0000256" key="1">
    <source>
        <dbReference type="SAM" id="MobiDB-lite"/>
    </source>
</evidence>
<dbReference type="KEGG" id="ptm:GSPATT00030726001"/>
<proteinExistence type="predicted"/>
<evidence type="ECO:0000313" key="3">
    <source>
        <dbReference type="Proteomes" id="UP000000600"/>
    </source>
</evidence>